<reference evidence="5 6" key="1">
    <citation type="submission" date="2023-09" db="EMBL/GenBank/DDBJ databases">
        <title>Genomes of two closely related lineages of the louse Polyplax serrata with different host specificities.</title>
        <authorList>
            <person name="Martinu J."/>
            <person name="Tarabai H."/>
            <person name="Stefka J."/>
            <person name="Hypsa V."/>
        </authorList>
    </citation>
    <scope>NUCLEOTIDE SEQUENCE [LARGE SCALE GENOMIC DNA]</scope>
    <source>
        <strain evidence="5">98ZLc_SE</strain>
    </source>
</reference>
<keyword evidence="3" id="KW-0325">Glycoprotein</keyword>
<dbReference type="Proteomes" id="UP001359485">
    <property type="component" value="Unassembled WGS sequence"/>
</dbReference>
<organism evidence="5 6">
    <name type="scientific">Polyplax serrata</name>
    <name type="common">Common mouse louse</name>
    <dbReference type="NCBI Taxonomy" id="468196"/>
    <lineage>
        <taxon>Eukaryota</taxon>
        <taxon>Metazoa</taxon>
        <taxon>Ecdysozoa</taxon>
        <taxon>Arthropoda</taxon>
        <taxon>Hexapoda</taxon>
        <taxon>Insecta</taxon>
        <taxon>Pterygota</taxon>
        <taxon>Neoptera</taxon>
        <taxon>Paraneoptera</taxon>
        <taxon>Psocodea</taxon>
        <taxon>Troctomorpha</taxon>
        <taxon>Phthiraptera</taxon>
        <taxon>Anoplura</taxon>
        <taxon>Polyplacidae</taxon>
        <taxon>Polyplax</taxon>
    </lineage>
</organism>
<evidence type="ECO:0000256" key="3">
    <source>
        <dbReference type="ARBA" id="ARBA00023180"/>
    </source>
</evidence>
<keyword evidence="2" id="KW-1015">Disulfide bond</keyword>
<evidence type="ECO:0000259" key="4">
    <source>
        <dbReference type="Pfam" id="PF16077"/>
    </source>
</evidence>
<keyword evidence="1" id="KW-0732">Signal</keyword>
<dbReference type="Gene3D" id="2.10.90.10">
    <property type="entry name" value="Cystine-knot cytokines"/>
    <property type="match status" value="1"/>
</dbReference>
<dbReference type="SUPFAM" id="SSF57501">
    <property type="entry name" value="Cystine-knot cytokines"/>
    <property type="match status" value="1"/>
</dbReference>
<dbReference type="Pfam" id="PF16077">
    <property type="entry name" value="Spaetzle"/>
    <property type="match status" value="1"/>
</dbReference>
<evidence type="ECO:0000313" key="5">
    <source>
        <dbReference type="EMBL" id="KAK6641855.1"/>
    </source>
</evidence>
<keyword evidence="6" id="KW-1185">Reference proteome</keyword>
<evidence type="ECO:0000313" key="6">
    <source>
        <dbReference type="Proteomes" id="UP001359485"/>
    </source>
</evidence>
<dbReference type="InterPro" id="IPR032104">
    <property type="entry name" value="Spaetzle"/>
</dbReference>
<sequence length="399" mass="45674">MLKFYDNGQEHLESEKSVSVSKRLNCDNKSKTPPVKADDHSNYSCDQRLNASETTNWKPVMDNTCDLIQKDPIQERKDSSLAFKFYSTTVLLFLPILAASPNCTEYGVCNHYVPALPGHVPSCAKSGNTYCEHIDHYPMLLIKYLIEKSDYDYNTLLNNESTDDFVYRKLETYGPPSYTQPQVQLFYPPPPPPPPPPVIQPALTYGPLPLNLTYQQPTQGGYPDRRYKIDPHLLTNALQQPPGYQLREAQYVRNVGDGGGYFYSAPIVPPYRPNWWHRYKRSTGSHNREKRQTQPRIVNQLCPTASNFIMPKAALNTKGSWMYTVNLYELDNRYTQLVRSETCITDQCNGLCSLPNGYSSRCEQKYVQKRLVALDAGGQRLYSDTFWFPHCCICQITTN</sequence>
<evidence type="ECO:0000256" key="2">
    <source>
        <dbReference type="ARBA" id="ARBA00023157"/>
    </source>
</evidence>
<protein>
    <recommendedName>
        <fullName evidence="4">Spaetzle domain-containing protein</fullName>
    </recommendedName>
</protein>
<evidence type="ECO:0000256" key="1">
    <source>
        <dbReference type="ARBA" id="ARBA00022729"/>
    </source>
</evidence>
<dbReference type="InterPro" id="IPR052444">
    <property type="entry name" value="Spz/Toll_ligand-like"/>
</dbReference>
<gene>
    <name evidence="5" type="ORF">RUM44_013573</name>
</gene>
<name>A0ABR1BIT1_POLSC</name>
<comment type="caution">
    <text evidence="5">The sequence shown here is derived from an EMBL/GenBank/DDBJ whole genome shotgun (WGS) entry which is preliminary data.</text>
</comment>
<dbReference type="EMBL" id="JAWJWF010000001">
    <property type="protein sequence ID" value="KAK6641855.1"/>
    <property type="molecule type" value="Genomic_DNA"/>
</dbReference>
<dbReference type="PANTHER" id="PTHR23199">
    <property type="entry name" value="NEUROTROPHIN 1-RELATED"/>
    <property type="match status" value="1"/>
</dbReference>
<accession>A0ABR1BIT1</accession>
<proteinExistence type="predicted"/>
<feature type="domain" description="Spaetzle" evidence="4">
    <location>
        <begin position="300"/>
        <end position="396"/>
    </location>
</feature>
<dbReference type="PANTHER" id="PTHR23199:SF16">
    <property type="entry name" value="PROTEIN SPAETZLE 5"/>
    <property type="match status" value="1"/>
</dbReference>
<dbReference type="InterPro" id="IPR029034">
    <property type="entry name" value="Cystine-knot_cytokine"/>
</dbReference>